<comment type="caution">
    <text evidence="3">The sequence shown here is derived from an EMBL/GenBank/DDBJ whole genome shotgun (WGS) entry which is preliminary data.</text>
</comment>
<sequence>MEHVVLYRLRDDVERARLAEVFPRHQAHYRAFHAAGGGLIVLGPFLTPDADVGSMGVFSSREDAERFIADDPFVTEGLAVPRILEWNAVWLGAGPDGS</sequence>
<protein>
    <recommendedName>
        <fullName evidence="2">YCII-related domain-containing protein</fullName>
    </recommendedName>
</protein>
<accession>A0ABP8PQU3</accession>
<organism evidence="3 4">
    <name type="scientific">Microbacterium panaciterrae</name>
    <dbReference type="NCBI Taxonomy" id="985759"/>
    <lineage>
        <taxon>Bacteria</taxon>
        <taxon>Bacillati</taxon>
        <taxon>Actinomycetota</taxon>
        <taxon>Actinomycetes</taxon>
        <taxon>Micrococcales</taxon>
        <taxon>Microbacteriaceae</taxon>
        <taxon>Microbacterium</taxon>
    </lineage>
</organism>
<keyword evidence="4" id="KW-1185">Reference proteome</keyword>
<dbReference type="InterPro" id="IPR011008">
    <property type="entry name" value="Dimeric_a/b-barrel"/>
</dbReference>
<dbReference type="SUPFAM" id="SSF54909">
    <property type="entry name" value="Dimeric alpha+beta barrel"/>
    <property type="match status" value="1"/>
</dbReference>
<feature type="domain" description="YCII-related" evidence="2">
    <location>
        <begin position="1"/>
        <end position="87"/>
    </location>
</feature>
<dbReference type="Proteomes" id="UP001500731">
    <property type="component" value="Unassembled WGS sequence"/>
</dbReference>
<evidence type="ECO:0000256" key="1">
    <source>
        <dbReference type="ARBA" id="ARBA00007689"/>
    </source>
</evidence>
<gene>
    <name evidence="3" type="ORF">GCM10023171_34690</name>
</gene>
<name>A0ABP8PQU3_9MICO</name>
<comment type="similarity">
    <text evidence="1">Belongs to the YciI family.</text>
</comment>
<reference evidence="4" key="1">
    <citation type="journal article" date="2019" name="Int. J. Syst. Evol. Microbiol.">
        <title>The Global Catalogue of Microorganisms (GCM) 10K type strain sequencing project: providing services to taxonomists for standard genome sequencing and annotation.</title>
        <authorList>
            <consortium name="The Broad Institute Genomics Platform"/>
            <consortium name="The Broad Institute Genome Sequencing Center for Infectious Disease"/>
            <person name="Wu L."/>
            <person name="Ma J."/>
        </authorList>
    </citation>
    <scope>NUCLEOTIDE SEQUENCE [LARGE SCALE GENOMIC DNA]</scope>
    <source>
        <strain evidence="4">JCM 17839</strain>
    </source>
</reference>
<evidence type="ECO:0000313" key="4">
    <source>
        <dbReference type="Proteomes" id="UP001500731"/>
    </source>
</evidence>
<dbReference type="InterPro" id="IPR005545">
    <property type="entry name" value="YCII"/>
</dbReference>
<proteinExistence type="inferred from homology"/>
<dbReference type="Pfam" id="PF03795">
    <property type="entry name" value="YCII"/>
    <property type="match status" value="1"/>
</dbReference>
<dbReference type="Gene3D" id="3.30.70.1060">
    <property type="entry name" value="Dimeric alpha+beta barrel"/>
    <property type="match status" value="1"/>
</dbReference>
<dbReference type="RefSeq" id="WP_345188706.1">
    <property type="nucleotide sequence ID" value="NZ_BAABGP010000024.1"/>
</dbReference>
<evidence type="ECO:0000313" key="3">
    <source>
        <dbReference type="EMBL" id="GAA4491190.1"/>
    </source>
</evidence>
<dbReference type="EMBL" id="BAABGP010000024">
    <property type="protein sequence ID" value="GAA4491190.1"/>
    <property type="molecule type" value="Genomic_DNA"/>
</dbReference>
<evidence type="ECO:0000259" key="2">
    <source>
        <dbReference type="Pfam" id="PF03795"/>
    </source>
</evidence>